<accession>A0A3G4ZRV7</accession>
<keyword evidence="1" id="KW-0175">Coiled coil</keyword>
<evidence type="ECO:0000313" key="2">
    <source>
        <dbReference type="EMBL" id="AYV77605.1"/>
    </source>
</evidence>
<reference evidence="2" key="1">
    <citation type="submission" date="2018-10" db="EMBL/GenBank/DDBJ databases">
        <title>Hidden diversity of soil giant viruses.</title>
        <authorList>
            <person name="Schulz F."/>
            <person name="Alteio L."/>
            <person name="Goudeau D."/>
            <person name="Ryan E.M."/>
            <person name="Malmstrom R.R."/>
            <person name="Blanchard J."/>
            <person name="Woyke T."/>
        </authorList>
    </citation>
    <scope>NUCLEOTIDE SEQUENCE</scope>
    <source>
        <strain evidence="2">DSV1</strain>
    </source>
</reference>
<evidence type="ECO:0000256" key="1">
    <source>
        <dbReference type="SAM" id="Coils"/>
    </source>
</evidence>
<dbReference type="EMBL" id="MK072052">
    <property type="protein sequence ID" value="AYV77605.1"/>
    <property type="molecule type" value="Genomic_DNA"/>
</dbReference>
<feature type="coiled-coil region" evidence="1">
    <location>
        <begin position="56"/>
        <end position="83"/>
    </location>
</feature>
<organism evidence="2">
    <name type="scientific">Dasosvirus sp</name>
    <dbReference type="NCBI Taxonomy" id="2487764"/>
    <lineage>
        <taxon>Viruses</taxon>
        <taxon>Varidnaviria</taxon>
        <taxon>Bamfordvirae</taxon>
        <taxon>Nucleocytoviricota</taxon>
        <taxon>Megaviricetes</taxon>
        <taxon>Imitervirales</taxon>
        <taxon>Mimiviridae</taxon>
        <taxon>Klosneuvirinae</taxon>
    </lineage>
</organism>
<name>A0A3G4ZRV7_9VIRU</name>
<proteinExistence type="predicted"/>
<gene>
    <name evidence="2" type="ORF">Dasosvirus11_6</name>
</gene>
<protein>
    <submittedName>
        <fullName evidence="2">Uncharacterized protein</fullName>
    </submittedName>
</protein>
<sequence length="239" mass="28586">MDVSFHYSKYIENKKKYIELMTVNSMIGGKNKFSLDQQIVSDLHQINRDISLHESNRYLEKQQKKIKRELSQYRSRAKKKQKESKISYTFQLPSDFKLTDKYLDLYTHVSKQFYSTSLAKSKYFDYKFKLKQHLNECGLNRTTQLYGTCWLNTIINGFVFGKKFGGRFLQLIDLYKEQHIDFLNTVKEVHKSTYKLSKEVERNDNVIFQHLVSILYKILCEEGMRNQNPETYENFSIQI</sequence>